<dbReference type="OrthoDB" id="19014at2759"/>
<name>A0A4Z2HLI2_9TELE</name>
<evidence type="ECO:0000256" key="1">
    <source>
        <dbReference type="ARBA" id="ARBA00022737"/>
    </source>
</evidence>
<dbReference type="PANTHER" id="PTHR24179">
    <property type="entry name" value="PROTEIN PHOSPHATASE 1 REGULATORY SUBUNIT 12"/>
    <property type="match status" value="1"/>
</dbReference>
<proteinExistence type="predicted"/>
<gene>
    <name evidence="3" type="primary">PPP1R16B_1</name>
    <name evidence="3" type="ORF">EYF80_023420</name>
</gene>
<evidence type="ECO:0000313" key="3">
    <source>
        <dbReference type="EMBL" id="TNN66381.1"/>
    </source>
</evidence>
<keyword evidence="2" id="KW-0040">ANK repeat</keyword>
<comment type="caution">
    <text evidence="3">The sequence shown here is derived from an EMBL/GenBank/DDBJ whole genome shotgun (WGS) entry which is preliminary data.</text>
</comment>
<dbReference type="InterPro" id="IPR051226">
    <property type="entry name" value="PP1_Regulatory_Subunit"/>
</dbReference>
<dbReference type="Proteomes" id="UP000314294">
    <property type="component" value="Unassembled WGS sequence"/>
</dbReference>
<dbReference type="EMBL" id="SRLO01000220">
    <property type="protein sequence ID" value="TNN66381.1"/>
    <property type="molecule type" value="Genomic_DNA"/>
</dbReference>
<dbReference type="GO" id="GO:0005737">
    <property type="term" value="C:cytoplasm"/>
    <property type="evidence" value="ECO:0007669"/>
    <property type="project" value="TreeGrafter"/>
</dbReference>
<dbReference type="AlphaFoldDB" id="A0A4Z2HLI2"/>
<sequence length="174" mass="19548">MANHLELIQELQQLDKVPSLERLRAAQKRRTQQLKRWAVYEKEMQNRKRKADKKGRNANNLHQAEAKRHVSFAASVALLEASARNDPEEAGYQNAKPVSSVGHTASSFPRFSLSIDENWRAEASSLLCTADSAWAETCVQAVLLNEGGHERGGEIRSEGQVVVLPTQLHWQLEP</sequence>
<dbReference type="GO" id="GO:1903670">
    <property type="term" value="P:regulation of sprouting angiogenesis"/>
    <property type="evidence" value="ECO:0007669"/>
    <property type="project" value="TreeGrafter"/>
</dbReference>
<evidence type="ECO:0000313" key="4">
    <source>
        <dbReference type="Proteomes" id="UP000314294"/>
    </source>
</evidence>
<keyword evidence="1" id="KW-0677">Repeat</keyword>
<evidence type="ECO:0000256" key="2">
    <source>
        <dbReference type="ARBA" id="ARBA00023043"/>
    </source>
</evidence>
<dbReference type="GO" id="GO:0004857">
    <property type="term" value="F:enzyme inhibitor activity"/>
    <property type="evidence" value="ECO:0007669"/>
    <property type="project" value="TreeGrafter"/>
</dbReference>
<organism evidence="3 4">
    <name type="scientific">Liparis tanakae</name>
    <name type="common">Tanaka's snailfish</name>
    <dbReference type="NCBI Taxonomy" id="230148"/>
    <lineage>
        <taxon>Eukaryota</taxon>
        <taxon>Metazoa</taxon>
        <taxon>Chordata</taxon>
        <taxon>Craniata</taxon>
        <taxon>Vertebrata</taxon>
        <taxon>Euteleostomi</taxon>
        <taxon>Actinopterygii</taxon>
        <taxon>Neopterygii</taxon>
        <taxon>Teleostei</taxon>
        <taxon>Neoteleostei</taxon>
        <taxon>Acanthomorphata</taxon>
        <taxon>Eupercaria</taxon>
        <taxon>Perciformes</taxon>
        <taxon>Cottioidei</taxon>
        <taxon>Cottales</taxon>
        <taxon>Liparidae</taxon>
        <taxon>Liparis</taxon>
    </lineage>
</organism>
<reference evidence="3 4" key="1">
    <citation type="submission" date="2019-03" db="EMBL/GenBank/DDBJ databases">
        <title>First draft genome of Liparis tanakae, snailfish: a comprehensive survey of snailfish specific genes.</title>
        <authorList>
            <person name="Kim W."/>
            <person name="Song I."/>
            <person name="Jeong J.-H."/>
            <person name="Kim D."/>
            <person name="Kim S."/>
            <person name="Ryu S."/>
            <person name="Song J.Y."/>
            <person name="Lee S.K."/>
        </authorList>
    </citation>
    <scope>NUCLEOTIDE SEQUENCE [LARGE SCALE GENOMIC DNA]</scope>
    <source>
        <tissue evidence="3">Muscle</tissue>
    </source>
</reference>
<dbReference type="PANTHER" id="PTHR24179:SF31">
    <property type="entry name" value="PROTEIN PHOSPHATASE 1 REGULATORY INHIBITOR SUBUNIT 16B"/>
    <property type="match status" value="1"/>
</dbReference>
<accession>A0A4Z2HLI2</accession>
<dbReference type="GO" id="GO:0017020">
    <property type="term" value="F:myosin phosphatase regulator activity"/>
    <property type="evidence" value="ECO:0007669"/>
    <property type="project" value="TreeGrafter"/>
</dbReference>
<protein>
    <submittedName>
        <fullName evidence="3">Protein phosphatase 1 regulatory inhibitor subunit 16B</fullName>
    </submittedName>
</protein>
<dbReference type="GO" id="GO:0061028">
    <property type="term" value="P:establishment of endothelial barrier"/>
    <property type="evidence" value="ECO:0007669"/>
    <property type="project" value="TreeGrafter"/>
</dbReference>
<keyword evidence="4" id="KW-1185">Reference proteome</keyword>